<feature type="signal peptide" evidence="2">
    <location>
        <begin position="1"/>
        <end position="22"/>
    </location>
</feature>
<accession>A0A5B8STV6</accession>
<protein>
    <submittedName>
        <fullName evidence="3">Uncharacterized protein</fullName>
    </submittedName>
</protein>
<keyword evidence="1" id="KW-0472">Membrane</keyword>
<organism evidence="3 4">
    <name type="scientific">Pistricoccus aurantiacus</name>
    <dbReference type="NCBI Taxonomy" id="1883414"/>
    <lineage>
        <taxon>Bacteria</taxon>
        <taxon>Pseudomonadati</taxon>
        <taxon>Pseudomonadota</taxon>
        <taxon>Gammaproteobacteria</taxon>
        <taxon>Oceanospirillales</taxon>
        <taxon>Halomonadaceae</taxon>
        <taxon>Pistricoccus</taxon>
    </lineage>
</organism>
<dbReference type="KEGG" id="paur:FGL86_03495"/>
<dbReference type="EMBL" id="CP042382">
    <property type="protein sequence ID" value="QEA38230.1"/>
    <property type="molecule type" value="Genomic_DNA"/>
</dbReference>
<evidence type="ECO:0000256" key="2">
    <source>
        <dbReference type="SAM" id="SignalP"/>
    </source>
</evidence>
<gene>
    <name evidence="3" type="ORF">FGL86_03495</name>
</gene>
<keyword evidence="4" id="KW-1185">Reference proteome</keyword>
<feature type="chain" id="PRO_5022714527" evidence="2">
    <location>
        <begin position="23"/>
        <end position="79"/>
    </location>
</feature>
<keyword evidence="2" id="KW-0732">Signal</keyword>
<evidence type="ECO:0000313" key="4">
    <source>
        <dbReference type="Proteomes" id="UP000321272"/>
    </source>
</evidence>
<sequence length="79" mass="8886">MMRGVLLVMLMTACLLTIQVQAAEFVDRVGLIDKLLVVGGGLIVLFVTAYCIKCFLRPGERQDQHIKRRILKDKGEDKP</sequence>
<dbReference type="RefSeq" id="WP_147183298.1">
    <property type="nucleotide sequence ID" value="NZ_CP042382.1"/>
</dbReference>
<evidence type="ECO:0000313" key="3">
    <source>
        <dbReference type="EMBL" id="QEA38230.1"/>
    </source>
</evidence>
<evidence type="ECO:0000256" key="1">
    <source>
        <dbReference type="SAM" id="Phobius"/>
    </source>
</evidence>
<keyword evidence="1" id="KW-1133">Transmembrane helix</keyword>
<dbReference type="AlphaFoldDB" id="A0A5B8STV6"/>
<keyword evidence="1" id="KW-0812">Transmembrane</keyword>
<feature type="transmembrane region" description="Helical" evidence="1">
    <location>
        <begin position="32"/>
        <end position="52"/>
    </location>
</feature>
<reference evidence="3 4" key="1">
    <citation type="submission" date="2019-06" db="EMBL/GenBank/DDBJ databases">
        <title>Genome analyses of bacteria isolated from kimchi.</title>
        <authorList>
            <person name="Lee S."/>
            <person name="Ahn S."/>
            <person name="Roh S."/>
        </authorList>
    </citation>
    <scope>NUCLEOTIDE SEQUENCE [LARGE SCALE GENOMIC DNA]</scope>
    <source>
        <strain evidence="3 4">CBA4606</strain>
    </source>
</reference>
<dbReference type="Proteomes" id="UP000321272">
    <property type="component" value="Chromosome"/>
</dbReference>
<name>A0A5B8STV6_9GAMM</name>
<proteinExistence type="predicted"/>